<keyword evidence="1" id="KW-1133">Transmembrane helix</keyword>
<dbReference type="OrthoDB" id="10684569at2759"/>
<feature type="transmembrane region" description="Helical" evidence="1">
    <location>
        <begin position="148"/>
        <end position="172"/>
    </location>
</feature>
<feature type="transmembrane region" description="Helical" evidence="1">
    <location>
        <begin position="878"/>
        <end position="898"/>
    </location>
</feature>
<feature type="transmembrane region" description="Helical" evidence="1">
    <location>
        <begin position="192"/>
        <end position="214"/>
    </location>
</feature>
<reference evidence="2 3" key="1">
    <citation type="journal article" date="2017" name="Mol. Biol. Evol.">
        <title>The 4-celled Tetrabaena socialis nuclear genome reveals the essential components for genetic control of cell number at the origin of multicellularity in the volvocine lineage.</title>
        <authorList>
            <person name="Featherston J."/>
            <person name="Arakaki Y."/>
            <person name="Hanschen E.R."/>
            <person name="Ferris P.J."/>
            <person name="Michod R.E."/>
            <person name="Olson B.J.S.C."/>
            <person name="Nozaki H."/>
            <person name="Durand P.M."/>
        </authorList>
    </citation>
    <scope>NUCLEOTIDE SEQUENCE [LARGE SCALE GENOMIC DNA]</scope>
    <source>
        <strain evidence="2 3">NIES-571</strain>
    </source>
</reference>
<keyword evidence="1" id="KW-0812">Transmembrane</keyword>
<keyword evidence="1" id="KW-0472">Membrane</keyword>
<feature type="transmembrane region" description="Helical" evidence="1">
    <location>
        <begin position="971"/>
        <end position="993"/>
    </location>
</feature>
<organism evidence="2 3">
    <name type="scientific">Tetrabaena socialis</name>
    <dbReference type="NCBI Taxonomy" id="47790"/>
    <lineage>
        <taxon>Eukaryota</taxon>
        <taxon>Viridiplantae</taxon>
        <taxon>Chlorophyta</taxon>
        <taxon>core chlorophytes</taxon>
        <taxon>Chlorophyceae</taxon>
        <taxon>CS clade</taxon>
        <taxon>Chlamydomonadales</taxon>
        <taxon>Tetrabaenaceae</taxon>
        <taxon>Tetrabaena</taxon>
    </lineage>
</organism>
<evidence type="ECO:0000313" key="2">
    <source>
        <dbReference type="EMBL" id="PNH05277.1"/>
    </source>
</evidence>
<protein>
    <submittedName>
        <fullName evidence="2">Uncharacterized protein</fullName>
    </submittedName>
</protein>
<dbReference type="AlphaFoldDB" id="A0A2J7ZYC9"/>
<name>A0A2J7ZYC9_9CHLO</name>
<feature type="non-terminal residue" evidence="2">
    <location>
        <position position="1"/>
    </location>
</feature>
<feature type="transmembrane region" description="Helical" evidence="1">
    <location>
        <begin position="234"/>
        <end position="253"/>
    </location>
</feature>
<proteinExistence type="predicted"/>
<comment type="caution">
    <text evidence="2">The sequence shown here is derived from an EMBL/GenBank/DDBJ whole genome shotgun (WGS) entry which is preliminary data.</text>
</comment>
<accession>A0A2J7ZYC9</accession>
<evidence type="ECO:0000256" key="1">
    <source>
        <dbReference type="SAM" id="Phobius"/>
    </source>
</evidence>
<dbReference type="Proteomes" id="UP000236333">
    <property type="component" value="Unassembled WGS sequence"/>
</dbReference>
<feature type="transmembrane region" description="Helical" evidence="1">
    <location>
        <begin position="848"/>
        <end position="871"/>
    </location>
</feature>
<gene>
    <name evidence="2" type="ORF">TSOC_008454</name>
</gene>
<feature type="transmembrane region" description="Helical" evidence="1">
    <location>
        <begin position="942"/>
        <end position="959"/>
    </location>
</feature>
<sequence length="1005" mass="104119">EQGKLCDVPALAPPPPPLFLGRWFARRTRSCDLLLLLLEMLTMSATHTAQLMFRRVCVPVGGGPHAALQELPLHPARHRADALLAAFPCGAGYAGRLLYVLRTAAAIDPRVALRFADFGDLGRVLGQLATLTVLLACPRLYERTRHGLFFAQNAAVLLGACASAAWTPAALLPLGGAALLSAGRRRMGAVYFGWKAVLVHRLLFGPALWLLAVLSMGPLDRRLLPPGASQPQHLQAPHVALLFVVMAVLPYLACRYFESTSRPPQYREHLQNRGDASNGGVCSRRAPLYVSSRGGAERVRLISVKVALPGGGHTPGDLSFAATAALAQNAAASAAAARSGAGSVSFSLLSTLCIEGCVHVLMMVRRGSDGGSGSGGIHHVRIGEAEAASGGVGAAVESACSLLLTDASGGGGGGGGSSSASLQPAPGAFAWPPVLPLSAAAEGGATAGYCINNAREAQQPQPAEVLLLLPTPSLAGLGAVRCVVAGRASQPQQRQQVHLDATLAIASANTGIEGGGGFRAFRLMLPPAALQKAESLTVFVLPPSSADAAPPAAAATPLAAFPLLALPAAAAAEVMQLYGAVLDDAVYDSLQQLLLEGTAGGGPCGWSLAASASAAAASASAAIQQSGLISLSHDIGALLQLPGSATEEALEGGAGDGAGSEAPAEQLLRFLAEEALEDVADGDAGGAPEEQLPFEASSFADLFRFLASQRMGACLREGLRALRRAGVRLACKGGAFPNGEGAVEAAALQLIREAGGAGAWALSLSGSLRWWLHVLLLGFSPPGQERSCQAFKAARCWRVNLMAFGLLSAARLATCLRTLRAGRAETALVPAAADGIGAGRLTSLQQQLLAQAIHVGVAFIFAALASCTPLLRRRRTALLLSYKAVVDPITLLLILWPSTWGGPLLRTPAAWLDASRRYGLHWLYLSLLEPGLLQLSPRHQLWAALANLLPMTLLGLQVYRGRWAPALGFGIGNALLGLAMSLATDLAACWQFVRWRSNAQPDKAE</sequence>
<evidence type="ECO:0000313" key="3">
    <source>
        <dbReference type="Proteomes" id="UP000236333"/>
    </source>
</evidence>
<keyword evidence="3" id="KW-1185">Reference proteome</keyword>
<dbReference type="EMBL" id="PGGS01000318">
    <property type="protein sequence ID" value="PNH05277.1"/>
    <property type="molecule type" value="Genomic_DNA"/>
</dbReference>